<proteinExistence type="predicted"/>
<evidence type="ECO:0008006" key="4">
    <source>
        <dbReference type="Google" id="ProtNLM"/>
    </source>
</evidence>
<keyword evidence="1" id="KW-0472">Membrane</keyword>
<dbReference type="RefSeq" id="WP_169274628.1">
    <property type="nucleotide sequence ID" value="NZ_JAAIIH010000001.1"/>
</dbReference>
<sequence>MSEPNTENTKDVKAAETKGGASGGRGKVFALAVAIVIVVVLVVAGVLVYVNGRRTSASTAAKSTVTAAQCEANVKAMSAHAATLQTTIESAKEMSSITADEVADPSVLTDLADTLKAAEAVDVSEPACPADGDAEALKTAVDGIRAKSDKIRQSANGLDAAMKVVTASQKAKAGN</sequence>
<dbReference type="EMBL" id="JAAIIH010000001">
    <property type="protein sequence ID" value="NMM99437.1"/>
    <property type="molecule type" value="Genomic_DNA"/>
</dbReference>
<gene>
    <name evidence="2" type="ORF">G1C96_0014</name>
</gene>
<accession>A0A7Y0HYK2</accession>
<keyword evidence="3" id="KW-1185">Reference proteome</keyword>
<comment type="caution">
    <text evidence="2">The sequence shown here is derived from an EMBL/GenBank/DDBJ whole genome shotgun (WGS) entry which is preliminary data.</text>
</comment>
<keyword evidence="1" id="KW-1133">Transmembrane helix</keyword>
<evidence type="ECO:0000256" key="1">
    <source>
        <dbReference type="SAM" id="Phobius"/>
    </source>
</evidence>
<name>A0A7Y0HYK2_9BIFI</name>
<evidence type="ECO:0000313" key="3">
    <source>
        <dbReference type="Proteomes" id="UP000588277"/>
    </source>
</evidence>
<protein>
    <recommendedName>
        <fullName evidence="4">Colicin transporter</fullName>
    </recommendedName>
</protein>
<evidence type="ECO:0000313" key="2">
    <source>
        <dbReference type="EMBL" id="NMM99437.1"/>
    </source>
</evidence>
<keyword evidence="1" id="KW-0812">Transmembrane</keyword>
<feature type="transmembrane region" description="Helical" evidence="1">
    <location>
        <begin position="28"/>
        <end position="50"/>
    </location>
</feature>
<reference evidence="2 3" key="1">
    <citation type="submission" date="2020-02" db="EMBL/GenBank/DDBJ databases">
        <title>Characterization of phylogenetic diversity of novel bifidobacterial species isolated in Czech ZOOs.</title>
        <authorList>
            <person name="Lugli G.A."/>
            <person name="Vera N.B."/>
            <person name="Ventura M."/>
        </authorList>
    </citation>
    <scope>NUCLEOTIDE SEQUENCE [LARGE SCALE GENOMIC DNA]</scope>
    <source>
        <strain evidence="2 3">DSM 109958</strain>
    </source>
</reference>
<dbReference type="Proteomes" id="UP000588277">
    <property type="component" value="Unassembled WGS sequence"/>
</dbReference>
<organism evidence="2 3">
    <name type="scientific">Bifidobacterium moraviense</name>
    <dbReference type="NCBI Taxonomy" id="2675323"/>
    <lineage>
        <taxon>Bacteria</taxon>
        <taxon>Bacillati</taxon>
        <taxon>Actinomycetota</taxon>
        <taxon>Actinomycetes</taxon>
        <taxon>Bifidobacteriales</taxon>
        <taxon>Bifidobacteriaceae</taxon>
        <taxon>Bifidobacterium</taxon>
    </lineage>
</organism>
<dbReference type="AlphaFoldDB" id="A0A7Y0HYK2"/>